<sequence>MITTMRSRLITSLATVAVTSAALIGGGGAATASAQAVPSFVPPHLVPQAEQVLSQVRAALPPEVWAAVGSTGMTYQDVSGGLREGIIAEINGYRVAHGLGTLAPNPGLDHEAQAWAEWLAARDTVVHNDALINRGHGENIVSAGTFCGAACLVDLWKRSPGHNVNLLDPDYRSAGMGIAYGAGKVFVVHNFAY</sequence>
<evidence type="ECO:0000313" key="3">
    <source>
        <dbReference type="EMBL" id="MFC4755567.1"/>
    </source>
</evidence>
<dbReference type="Pfam" id="PF00188">
    <property type="entry name" value="CAP"/>
    <property type="match status" value="1"/>
</dbReference>
<organism evidence="3 4">
    <name type="scientific">Dietzia aurantiaca</name>
    <dbReference type="NCBI Taxonomy" id="983873"/>
    <lineage>
        <taxon>Bacteria</taxon>
        <taxon>Bacillati</taxon>
        <taxon>Actinomycetota</taxon>
        <taxon>Actinomycetes</taxon>
        <taxon>Mycobacteriales</taxon>
        <taxon>Dietziaceae</taxon>
        <taxon>Dietzia</taxon>
    </lineage>
</organism>
<accession>A0ABV9PR07</accession>
<keyword evidence="1" id="KW-0732">Signal</keyword>
<feature type="domain" description="SCP" evidence="2">
    <location>
        <begin position="88"/>
        <end position="189"/>
    </location>
</feature>
<dbReference type="SUPFAM" id="SSF55797">
    <property type="entry name" value="PR-1-like"/>
    <property type="match status" value="1"/>
</dbReference>
<feature type="chain" id="PRO_5046871353" evidence="1">
    <location>
        <begin position="22"/>
        <end position="193"/>
    </location>
</feature>
<feature type="signal peptide" evidence="1">
    <location>
        <begin position="1"/>
        <end position="21"/>
    </location>
</feature>
<dbReference type="InterPro" id="IPR035940">
    <property type="entry name" value="CAP_sf"/>
</dbReference>
<reference evidence="4" key="1">
    <citation type="journal article" date="2019" name="Int. J. Syst. Evol. Microbiol.">
        <title>The Global Catalogue of Microorganisms (GCM) 10K type strain sequencing project: providing services to taxonomists for standard genome sequencing and annotation.</title>
        <authorList>
            <consortium name="The Broad Institute Genomics Platform"/>
            <consortium name="The Broad Institute Genome Sequencing Center for Infectious Disease"/>
            <person name="Wu L."/>
            <person name="Ma J."/>
        </authorList>
    </citation>
    <scope>NUCLEOTIDE SEQUENCE [LARGE SCALE GENOMIC DNA]</scope>
    <source>
        <strain evidence="4">JCM 11882</strain>
    </source>
</reference>
<name>A0ABV9PR07_9ACTN</name>
<dbReference type="InterPro" id="IPR014044">
    <property type="entry name" value="CAP_dom"/>
</dbReference>
<proteinExistence type="predicted"/>
<protein>
    <submittedName>
        <fullName evidence="3">CAP domain-containing protein</fullName>
    </submittedName>
</protein>
<gene>
    <name evidence="3" type="ORF">ACFO7U_12375</name>
</gene>
<dbReference type="EMBL" id="JBHSHP010000048">
    <property type="protein sequence ID" value="MFC4755567.1"/>
    <property type="molecule type" value="Genomic_DNA"/>
</dbReference>
<evidence type="ECO:0000313" key="4">
    <source>
        <dbReference type="Proteomes" id="UP001595836"/>
    </source>
</evidence>
<keyword evidence="4" id="KW-1185">Reference proteome</keyword>
<evidence type="ECO:0000259" key="2">
    <source>
        <dbReference type="Pfam" id="PF00188"/>
    </source>
</evidence>
<dbReference type="Gene3D" id="3.40.33.10">
    <property type="entry name" value="CAP"/>
    <property type="match status" value="1"/>
</dbReference>
<comment type="caution">
    <text evidence="3">The sequence shown here is derived from an EMBL/GenBank/DDBJ whole genome shotgun (WGS) entry which is preliminary data.</text>
</comment>
<dbReference type="CDD" id="cd05379">
    <property type="entry name" value="CAP_bacterial"/>
    <property type="match status" value="1"/>
</dbReference>
<dbReference type="RefSeq" id="WP_344994572.1">
    <property type="nucleotide sequence ID" value="NZ_BAABCD010000045.1"/>
</dbReference>
<dbReference type="Proteomes" id="UP001595836">
    <property type="component" value="Unassembled WGS sequence"/>
</dbReference>
<evidence type="ECO:0000256" key="1">
    <source>
        <dbReference type="SAM" id="SignalP"/>
    </source>
</evidence>